<keyword evidence="7" id="KW-1185">Reference proteome</keyword>
<dbReference type="PANTHER" id="PTHR32039:SF7">
    <property type="entry name" value="COMPETENCE PROTEIN COMM"/>
    <property type="match status" value="1"/>
</dbReference>
<evidence type="ECO:0000256" key="1">
    <source>
        <dbReference type="ARBA" id="ARBA00006354"/>
    </source>
</evidence>
<dbReference type="InterPro" id="IPR003593">
    <property type="entry name" value="AAA+_ATPase"/>
</dbReference>
<dbReference type="SUPFAM" id="SSF52540">
    <property type="entry name" value="P-loop containing nucleoside triphosphate hydrolases"/>
    <property type="match status" value="1"/>
</dbReference>
<dbReference type="Gene3D" id="3.40.50.300">
    <property type="entry name" value="P-loop containing nucleotide triphosphate hydrolases"/>
    <property type="match status" value="1"/>
</dbReference>
<dbReference type="InterPro" id="IPR027417">
    <property type="entry name" value="P-loop_NTPase"/>
</dbReference>
<evidence type="ECO:0000313" key="7">
    <source>
        <dbReference type="Proteomes" id="UP001556653"/>
    </source>
</evidence>
<dbReference type="SMART" id="SM00382">
    <property type="entry name" value="AAA"/>
    <property type="match status" value="1"/>
</dbReference>
<dbReference type="InterPro" id="IPR000523">
    <property type="entry name" value="Mg_chelatse_chII-like_cat_dom"/>
</dbReference>
<evidence type="ECO:0000259" key="5">
    <source>
        <dbReference type="SMART" id="SM00382"/>
    </source>
</evidence>
<dbReference type="SUPFAM" id="SSF54211">
    <property type="entry name" value="Ribosomal protein S5 domain 2-like"/>
    <property type="match status" value="1"/>
</dbReference>
<evidence type="ECO:0000313" key="6">
    <source>
        <dbReference type="EMBL" id="MEX0386881.1"/>
    </source>
</evidence>
<proteinExistence type="inferred from homology"/>
<dbReference type="InterPro" id="IPR045006">
    <property type="entry name" value="CHLI-like"/>
</dbReference>
<protein>
    <submittedName>
        <fullName evidence="6">YifB family Mg chelatase-like AAA ATPase</fullName>
    </submittedName>
</protein>
<reference evidence="6 7" key="1">
    <citation type="submission" date="2024-02" db="EMBL/GenBank/DDBJ databases">
        <title>New especies of Spiribacter isolated from saline water.</title>
        <authorList>
            <person name="Leon M.J."/>
            <person name="De La Haba R."/>
            <person name="Sanchez-Porro C."/>
            <person name="Ventosa A."/>
        </authorList>
    </citation>
    <scope>NUCLEOTIDE SEQUENCE [LARGE SCALE GENOMIC DNA]</scope>
    <source>
        <strain evidence="7">ag22IC4-227</strain>
    </source>
</reference>
<dbReference type="PANTHER" id="PTHR32039">
    <property type="entry name" value="MAGNESIUM-CHELATASE SUBUNIT CHLI"/>
    <property type="match status" value="1"/>
</dbReference>
<evidence type="ECO:0000256" key="4">
    <source>
        <dbReference type="SAM" id="MobiDB-lite"/>
    </source>
</evidence>
<gene>
    <name evidence="6" type="ORF">V6X64_07750</name>
</gene>
<comment type="similarity">
    <text evidence="1">Belongs to the Mg-chelatase subunits D/I family. ComM subfamily.</text>
</comment>
<dbReference type="Proteomes" id="UP001556653">
    <property type="component" value="Unassembled WGS sequence"/>
</dbReference>
<keyword evidence="3" id="KW-0067">ATP-binding</keyword>
<dbReference type="PRINTS" id="PR01657">
    <property type="entry name" value="MCMFAMILY"/>
</dbReference>
<evidence type="ECO:0000256" key="2">
    <source>
        <dbReference type="ARBA" id="ARBA00022741"/>
    </source>
</evidence>
<dbReference type="InterPro" id="IPR001208">
    <property type="entry name" value="MCM_dom"/>
</dbReference>
<dbReference type="CDD" id="cd00009">
    <property type="entry name" value="AAA"/>
    <property type="match status" value="1"/>
</dbReference>
<dbReference type="NCBIfam" id="NF007365">
    <property type="entry name" value="PRK09862.1"/>
    <property type="match status" value="1"/>
</dbReference>
<dbReference type="EMBL" id="JBAKFJ010000001">
    <property type="protein sequence ID" value="MEX0386881.1"/>
    <property type="molecule type" value="Genomic_DNA"/>
</dbReference>
<dbReference type="Gene3D" id="3.30.230.10">
    <property type="match status" value="1"/>
</dbReference>
<evidence type="ECO:0000256" key="3">
    <source>
        <dbReference type="ARBA" id="ARBA00022840"/>
    </source>
</evidence>
<dbReference type="InterPro" id="IPR025158">
    <property type="entry name" value="Mg_chelat-rel_C"/>
</dbReference>
<dbReference type="InterPro" id="IPR014721">
    <property type="entry name" value="Ribsml_uS5_D2-typ_fold_subgr"/>
</dbReference>
<comment type="caution">
    <text evidence="6">The sequence shown here is derived from an EMBL/GenBank/DDBJ whole genome shotgun (WGS) entry which is preliminary data.</text>
</comment>
<sequence>MSLALIQARAAVGIDAPRVNVEVHLGGGLPSLSIVGLPNTAVREARDRVRGALTTSGFEFPRRRITVNLAPADLPKDGARFDLAIALGILVASRQLPARGLEDIVFCAELALSGDLRPVSGTLPIALRCADAGESLIVAHENEAEAALASRAVHGAGHLLEVCRHLTGRQRLDTASPRQSPSPAPMPDLGDVIGQRRARRALEIAAAGGHSLLLCGPPGSGKSLLAARLPGLLPAMNSAEAMESAAIHSVAAGEFDPTNWGRRPFRHPHHSASARALTGGGARPRPGEISLAHHGVLFLDELPEFPREALEALREPLETAAISVSRASRKIRFPARFQLVAAMNPCPCGHLGDSDNDCRCTPSQIQQYCNRISGPLLDRIDLQIDVPPLAADELDNGSVPETTATVRERVRAARDRQMNRDGMPAAALSAAVTRQRCRLDQKSRGLMKSATRKLGLSARGWHRCLRIARTIADLEGHDRVTSTHVGEALAYRERLRPSDNAARANRPARP</sequence>
<dbReference type="InterPro" id="IPR004482">
    <property type="entry name" value="Mg_chelat-rel"/>
</dbReference>
<dbReference type="Pfam" id="PF13541">
    <property type="entry name" value="ChlI"/>
    <property type="match status" value="1"/>
</dbReference>
<name>A0ABV3S9U7_9GAMM</name>
<accession>A0ABV3S9U7</accession>
<dbReference type="InterPro" id="IPR020568">
    <property type="entry name" value="Ribosomal_Su5_D2-typ_SF"/>
</dbReference>
<dbReference type="Pfam" id="PF13335">
    <property type="entry name" value="Mg_chelatase_C"/>
    <property type="match status" value="1"/>
</dbReference>
<dbReference type="RefSeq" id="WP_367967356.1">
    <property type="nucleotide sequence ID" value="NZ_JBAKFI010000002.1"/>
</dbReference>
<organism evidence="6 7">
    <name type="scientific">Spiribacter onubensis</name>
    <dbReference type="NCBI Taxonomy" id="3122420"/>
    <lineage>
        <taxon>Bacteria</taxon>
        <taxon>Pseudomonadati</taxon>
        <taxon>Pseudomonadota</taxon>
        <taxon>Gammaproteobacteria</taxon>
        <taxon>Chromatiales</taxon>
        <taxon>Ectothiorhodospiraceae</taxon>
        <taxon>Spiribacter</taxon>
    </lineage>
</organism>
<keyword evidence="2" id="KW-0547">Nucleotide-binding</keyword>
<dbReference type="NCBIfam" id="TIGR00368">
    <property type="entry name" value="YifB family Mg chelatase-like AAA ATPase"/>
    <property type="match status" value="1"/>
</dbReference>
<feature type="region of interest" description="Disordered" evidence="4">
    <location>
        <begin position="171"/>
        <end position="191"/>
    </location>
</feature>
<feature type="domain" description="AAA+ ATPase" evidence="5">
    <location>
        <begin position="208"/>
        <end position="390"/>
    </location>
</feature>
<dbReference type="Pfam" id="PF01078">
    <property type="entry name" value="Mg_chelatase"/>
    <property type="match status" value="1"/>
</dbReference>